<reference evidence="3" key="1">
    <citation type="journal article" date="2020" name="Nat. Ecol. Evol.">
        <title>Deeply conserved synteny resolves early events in vertebrate evolution.</title>
        <authorList>
            <person name="Simakov O."/>
            <person name="Marletaz F."/>
            <person name="Yue J.X."/>
            <person name="O'Connell B."/>
            <person name="Jenkins J."/>
            <person name="Brandt A."/>
            <person name="Calef R."/>
            <person name="Tung C.H."/>
            <person name="Huang T.K."/>
            <person name="Schmutz J."/>
            <person name="Satoh N."/>
            <person name="Yu J.K."/>
            <person name="Putnam N.H."/>
            <person name="Green R.E."/>
            <person name="Rokhsar D.S."/>
        </authorList>
    </citation>
    <scope>NUCLEOTIDE SEQUENCE [LARGE SCALE GENOMIC DNA]</scope>
    <source>
        <strain evidence="3">S238N-H82</strain>
    </source>
</reference>
<protein>
    <submittedName>
        <fullName evidence="4">Collectin-11-like</fullName>
    </submittedName>
</protein>
<keyword evidence="3" id="KW-1185">Reference proteome</keyword>
<dbReference type="PROSITE" id="PS00615">
    <property type="entry name" value="C_TYPE_LECTIN_1"/>
    <property type="match status" value="1"/>
</dbReference>
<dbReference type="KEGG" id="bfo:118429909"/>
<dbReference type="PANTHER" id="PTHR22801">
    <property type="entry name" value="LITHOSTATHINE"/>
    <property type="match status" value="1"/>
</dbReference>
<dbReference type="SUPFAM" id="SSF56436">
    <property type="entry name" value="C-type lectin-like"/>
    <property type="match status" value="1"/>
</dbReference>
<dbReference type="AlphaFoldDB" id="A0A9J7M8D5"/>
<name>A0A9J7M8D5_BRAFL</name>
<feature type="domain" description="C-type lectin" evidence="2">
    <location>
        <begin position="144"/>
        <end position="262"/>
    </location>
</feature>
<accession>A0A9J7M8D5</accession>
<dbReference type="PANTHER" id="PTHR22801:SF63">
    <property type="entry name" value="C-TYPE LECTIN DOMAIN-CONTAINING PROTEIN"/>
    <property type="match status" value="1"/>
</dbReference>
<gene>
    <name evidence="4" type="primary">LOC118429909</name>
</gene>
<dbReference type="RefSeq" id="XP_035696432.1">
    <property type="nucleotide sequence ID" value="XM_035840539.1"/>
</dbReference>
<proteinExistence type="predicted"/>
<keyword evidence="1" id="KW-1015">Disulfide bond</keyword>
<dbReference type="SMART" id="SM00034">
    <property type="entry name" value="CLECT"/>
    <property type="match status" value="1"/>
</dbReference>
<dbReference type="CDD" id="cd00037">
    <property type="entry name" value="CLECT"/>
    <property type="match status" value="1"/>
</dbReference>
<organism evidence="3 4">
    <name type="scientific">Branchiostoma floridae</name>
    <name type="common">Florida lancelet</name>
    <name type="synonym">Amphioxus</name>
    <dbReference type="NCBI Taxonomy" id="7739"/>
    <lineage>
        <taxon>Eukaryota</taxon>
        <taxon>Metazoa</taxon>
        <taxon>Chordata</taxon>
        <taxon>Cephalochordata</taxon>
        <taxon>Leptocardii</taxon>
        <taxon>Amphioxiformes</taxon>
        <taxon>Branchiostomatidae</taxon>
        <taxon>Branchiostoma</taxon>
    </lineage>
</organism>
<dbReference type="GeneID" id="118429909"/>
<evidence type="ECO:0000313" key="4">
    <source>
        <dbReference type="RefSeq" id="XP_035696432.1"/>
    </source>
</evidence>
<evidence type="ECO:0000259" key="2">
    <source>
        <dbReference type="PROSITE" id="PS50041"/>
    </source>
</evidence>
<dbReference type="InterPro" id="IPR018378">
    <property type="entry name" value="C-type_lectin_CS"/>
</dbReference>
<dbReference type="Proteomes" id="UP000001554">
    <property type="component" value="Chromosome 14"/>
</dbReference>
<dbReference type="InterPro" id="IPR016186">
    <property type="entry name" value="C-type_lectin-like/link_sf"/>
</dbReference>
<dbReference type="InterPro" id="IPR050801">
    <property type="entry name" value="Ca-Dep_Lectins_ImmuneDev"/>
</dbReference>
<reference evidence="4" key="2">
    <citation type="submission" date="2025-08" db="UniProtKB">
        <authorList>
            <consortium name="RefSeq"/>
        </authorList>
    </citation>
    <scope>IDENTIFICATION</scope>
    <source>
        <strain evidence="4">S238N-H82</strain>
        <tissue evidence="4">Testes</tissue>
    </source>
</reference>
<dbReference type="Gene3D" id="3.10.100.10">
    <property type="entry name" value="Mannose-Binding Protein A, subunit A"/>
    <property type="match status" value="1"/>
</dbReference>
<dbReference type="OrthoDB" id="441660at2759"/>
<evidence type="ECO:0000313" key="3">
    <source>
        <dbReference type="Proteomes" id="UP000001554"/>
    </source>
</evidence>
<evidence type="ECO:0000256" key="1">
    <source>
        <dbReference type="ARBA" id="ARBA00023157"/>
    </source>
</evidence>
<dbReference type="InterPro" id="IPR016187">
    <property type="entry name" value="CTDL_fold"/>
</dbReference>
<dbReference type="PROSITE" id="PS50041">
    <property type="entry name" value="C_TYPE_LECTIN_2"/>
    <property type="match status" value="1"/>
</dbReference>
<dbReference type="InterPro" id="IPR001304">
    <property type="entry name" value="C-type_lectin-like"/>
</dbReference>
<sequence>MVYNFTWHCTDHVNNKDIKCHFLVGPQRCRRKYFLNLSAPNFEGTMGANVVIVAAAVLMLTIQTSGQPTWDCSGPRTEEKCVCSPVIHVHNDREKQEESDETGTSQDVRLAELEEQVRNLTGEVALLKQAFHEKLACPNGYVKFQDRCFSFSTDRPNYAGARSACQILGGRLAMPKDQATNNFLVNQLTRYSIGSIWFGLTDQADEGAFVWEDGTALTGWSDWYTGEPDDGGSGEDCVEWRDVYGYKWNDIPCSFSKYYVCEVSAAVP</sequence>
<dbReference type="Pfam" id="PF00059">
    <property type="entry name" value="Lectin_C"/>
    <property type="match status" value="1"/>
</dbReference>